<evidence type="ECO:0000313" key="1">
    <source>
        <dbReference type="EMBL" id="KAF7196019.1"/>
    </source>
</evidence>
<dbReference type="Proteomes" id="UP000660729">
    <property type="component" value="Unassembled WGS sequence"/>
</dbReference>
<sequence length="496" mass="55336">MRLSQSYDVLKRTAHFTTLGLIADTLDAQPVRWLLLISRARLLQPPVASSIISFSLLEMIPAFGYSVGDFIATLNLAVTIVRAVQDSFGARVQYETIVTRLEDVKAAVELHAELDLLDARTRPKLQNAALHIEQSVEQFQKSIAPFHSLSQRDSTTRLVAALRRVHFALVKEHILELQADLLSQLTFIQLVLATVTNMAILKELADIGQRVIETGKQIQQIRSSQIRLSRYLAECATEFRQTLRKILKRTRLIQTVGLLLPAQIRFGKPLVLQDAFGEYLPIFLQPGECAVVKRNYKLQDGSISGKWLDVAIDQPFETTFRPGARWDQAMVFSLDPELGLRCPGFATHGHSDQAHTSEYDANAQGNKEDFESFEGAEDVQGELFDGPIQTTPVDVQIKAGGFCNVYLAQPPSMWLRDLEGCWLIVPWPLIHSLAQLQRIATLFGLAAATSDFVCLENTANDTICDLVCARALAFSARQSEAQTVECRSKGIYKDNN</sequence>
<dbReference type="AlphaFoldDB" id="A0A8H6VPR6"/>
<dbReference type="PANTHER" id="PTHR38886">
    <property type="entry name" value="SESA DOMAIN-CONTAINING PROTEIN"/>
    <property type="match status" value="1"/>
</dbReference>
<proteinExistence type="predicted"/>
<keyword evidence="2" id="KW-1185">Reference proteome</keyword>
<evidence type="ECO:0008006" key="3">
    <source>
        <dbReference type="Google" id="ProtNLM"/>
    </source>
</evidence>
<gene>
    <name evidence="1" type="ORF">HII31_02645</name>
</gene>
<comment type="caution">
    <text evidence="1">The sequence shown here is derived from an EMBL/GenBank/DDBJ whole genome shotgun (WGS) entry which is preliminary data.</text>
</comment>
<reference evidence="1" key="1">
    <citation type="submission" date="2020-04" db="EMBL/GenBank/DDBJ databases">
        <title>Draft genome resource of the tomato pathogen Pseudocercospora fuligena.</title>
        <authorList>
            <person name="Zaccaron A."/>
        </authorList>
    </citation>
    <scope>NUCLEOTIDE SEQUENCE</scope>
    <source>
        <strain evidence="1">PF001</strain>
    </source>
</reference>
<name>A0A8H6VPR6_9PEZI</name>
<organism evidence="1 2">
    <name type="scientific">Pseudocercospora fuligena</name>
    <dbReference type="NCBI Taxonomy" id="685502"/>
    <lineage>
        <taxon>Eukaryota</taxon>
        <taxon>Fungi</taxon>
        <taxon>Dikarya</taxon>
        <taxon>Ascomycota</taxon>
        <taxon>Pezizomycotina</taxon>
        <taxon>Dothideomycetes</taxon>
        <taxon>Dothideomycetidae</taxon>
        <taxon>Mycosphaerellales</taxon>
        <taxon>Mycosphaerellaceae</taxon>
        <taxon>Pseudocercospora</taxon>
    </lineage>
</organism>
<dbReference type="OrthoDB" id="3045089at2759"/>
<dbReference type="PANTHER" id="PTHR38886:SF1">
    <property type="entry name" value="NACHT-NTPASE AND P-LOOP NTPASES N-TERMINAL DOMAIN-CONTAINING PROTEIN"/>
    <property type="match status" value="1"/>
</dbReference>
<accession>A0A8H6VPR6</accession>
<protein>
    <recommendedName>
        <fullName evidence="3">Fungal N-terminal domain-containing protein</fullName>
    </recommendedName>
</protein>
<dbReference type="EMBL" id="JABCIY010000032">
    <property type="protein sequence ID" value="KAF7196019.1"/>
    <property type="molecule type" value="Genomic_DNA"/>
</dbReference>
<evidence type="ECO:0000313" key="2">
    <source>
        <dbReference type="Proteomes" id="UP000660729"/>
    </source>
</evidence>